<accession>A0ACC3DC17</accession>
<dbReference type="Proteomes" id="UP001186974">
    <property type="component" value="Unassembled WGS sequence"/>
</dbReference>
<proteinExistence type="predicted"/>
<dbReference type="EMBL" id="JAWDJW010006416">
    <property type="protein sequence ID" value="KAK3064833.1"/>
    <property type="molecule type" value="Genomic_DNA"/>
</dbReference>
<evidence type="ECO:0000313" key="2">
    <source>
        <dbReference type="Proteomes" id="UP001186974"/>
    </source>
</evidence>
<evidence type="ECO:0000313" key="1">
    <source>
        <dbReference type="EMBL" id="KAK3064833.1"/>
    </source>
</evidence>
<keyword evidence="2" id="KW-1185">Reference proteome</keyword>
<organism evidence="1 2">
    <name type="scientific">Coniosporium uncinatum</name>
    <dbReference type="NCBI Taxonomy" id="93489"/>
    <lineage>
        <taxon>Eukaryota</taxon>
        <taxon>Fungi</taxon>
        <taxon>Dikarya</taxon>
        <taxon>Ascomycota</taxon>
        <taxon>Pezizomycotina</taxon>
        <taxon>Dothideomycetes</taxon>
        <taxon>Dothideomycetes incertae sedis</taxon>
        <taxon>Coniosporium</taxon>
    </lineage>
</organism>
<reference evidence="1" key="1">
    <citation type="submission" date="2024-09" db="EMBL/GenBank/DDBJ databases">
        <title>Black Yeasts Isolated from many extreme environments.</title>
        <authorList>
            <person name="Coleine C."/>
            <person name="Stajich J.E."/>
            <person name="Selbmann L."/>
        </authorList>
    </citation>
    <scope>NUCLEOTIDE SEQUENCE</scope>
    <source>
        <strain evidence="1">CCFEE 5737</strain>
    </source>
</reference>
<protein>
    <submittedName>
        <fullName evidence="1">Uncharacterized protein</fullName>
    </submittedName>
</protein>
<name>A0ACC3DC17_9PEZI</name>
<sequence>MSSATATGSCLCNSVAYSITGVDKGPVLCHCSNCQKTTGSAFANNHRFMKAKLDITKGEDKVNTYSDSNSISGNTLLRHFCSQCGSPIYLENSAFKGKGLYILYTGCMDGNMQHTKPAGELFGHNRRGWFGGVEGAAKL</sequence>
<comment type="caution">
    <text evidence="1">The sequence shown here is derived from an EMBL/GenBank/DDBJ whole genome shotgun (WGS) entry which is preliminary data.</text>
</comment>
<gene>
    <name evidence="1" type="ORF">LTS18_003502</name>
</gene>